<proteinExistence type="predicted"/>
<evidence type="ECO:0000313" key="1">
    <source>
        <dbReference type="EMBL" id="KAI7938883.1"/>
    </source>
</evidence>
<dbReference type="Proteomes" id="UP001060170">
    <property type="component" value="Chromosome 15"/>
</dbReference>
<sequence>MAPKNNIFPLIQDISTVVPASFCVDVPPPADLSMPPNALRSVRQLGGSTPTYPTDSYPYQFTIPGNTLEAANSFVAAMSATVRWNKTRTTETQVEKLLPCEGRGKRPSVYFKLEYVCPRAGHFERAKGSRKTHRTIKHDCKSRFSISHHIQTNSLRVMLWHRHNHDPNSHEDMLVTRAPIKIDNWLKEQVASGLRWDVIEGLAQWSDLADMATPLRQPEGLRISYDRVRHLTKKLPTTTPQMNGHVLTSLAMWAREIRSKGWSVFTDLQDDERFIFAFMSPWQKSMLLQHGQGMTMVDATHNAVQNRFLDAGKKVSLYTIMIRDPIVGRGLPVAWAFTGSAAEEPLALLLRWIRRETGHIPRAWMSDCALAIAGAIKDVYSDLGDQAPKHYWCLFHVLKAFRKHAKIHLPEHVNDAYNEFKLLVYSTSSPTIPLNIFLRKWKAVSLPFAVYVSTQWGRNLEHWSLHFCTTAHQGIHTNNYTEAWHGLLKRKYLPAKGQRRIDEVVKVFVNRVEGSYRWTQKRAESGFLPQRANKFQQRAQRTAASLSQEWLKAKGVKLIKTRSHFLISSFTSPASCSYKVAFTVGGSSVNGRIVSCTCPHFQRVGSACKHMFYIARRHRLLIVEAYPRPPTPQANPSPSILASVTQALQSSSPVSDWGDDSDVEVVRLTDPEIECLTAPPDEIEVIKPLHRTLKRARCSPEGPGTQGISGKVPPRRVALWNSEPLVVPSLPPMASGSSARPAPSAVSLFCDIMMNGLGSDDTHIEERLRANQRLYTSARFAVKEAIGVLKAKNRQIEVAASASPTNMATFMTSTHAILRMVEEATPGSTLTHLATLPGVTEAHRMNAKEIAALVLSLLLQGWEYLKRANGRMAEKKYHDKLCGSSTVVHLELFRDRCQEAAVAVTEHCPSYADKVQNRY</sequence>
<evidence type="ECO:0000313" key="2">
    <source>
        <dbReference type="Proteomes" id="UP001060170"/>
    </source>
</evidence>
<accession>A0ACC0DTP5</accession>
<comment type="caution">
    <text evidence="1">The sequence shown here is derived from an EMBL/GenBank/DDBJ whole genome shotgun (WGS) entry which is preliminary data.</text>
</comment>
<dbReference type="EMBL" id="CM045879">
    <property type="protein sequence ID" value="KAI7938883.1"/>
    <property type="molecule type" value="Genomic_DNA"/>
</dbReference>
<protein>
    <submittedName>
        <fullName evidence="1">Uncharacterized protein</fullName>
    </submittedName>
</protein>
<reference evidence="1 2" key="3">
    <citation type="journal article" date="2022" name="Microbiol. Spectr.">
        <title>Folding features and dynamics of 3D genome architecture in plant fungal pathogens.</title>
        <authorList>
            <person name="Xia C."/>
        </authorList>
    </citation>
    <scope>NUCLEOTIDE SEQUENCE [LARGE SCALE GENOMIC DNA]</scope>
    <source>
        <strain evidence="1 2">93-210</strain>
    </source>
</reference>
<organism evidence="1 2">
    <name type="scientific">Puccinia striiformis f. sp. tritici</name>
    <dbReference type="NCBI Taxonomy" id="168172"/>
    <lineage>
        <taxon>Eukaryota</taxon>
        <taxon>Fungi</taxon>
        <taxon>Dikarya</taxon>
        <taxon>Basidiomycota</taxon>
        <taxon>Pucciniomycotina</taxon>
        <taxon>Pucciniomycetes</taxon>
        <taxon>Pucciniales</taxon>
        <taxon>Pucciniaceae</taxon>
        <taxon>Puccinia</taxon>
    </lineage>
</organism>
<reference evidence="2" key="1">
    <citation type="journal article" date="2018" name="BMC Genomics">
        <title>Genomic insights into host adaptation between the wheat stripe rust pathogen (Puccinia striiformis f. sp. tritici) and the barley stripe rust pathogen (Puccinia striiformis f. sp. hordei).</title>
        <authorList>
            <person name="Xia C."/>
            <person name="Wang M."/>
            <person name="Yin C."/>
            <person name="Cornejo O.E."/>
            <person name="Hulbert S.H."/>
            <person name="Chen X."/>
        </authorList>
    </citation>
    <scope>NUCLEOTIDE SEQUENCE [LARGE SCALE GENOMIC DNA]</scope>
    <source>
        <strain evidence="2">93-210</strain>
    </source>
</reference>
<reference evidence="2" key="2">
    <citation type="journal article" date="2018" name="Mol. Plant Microbe Interact.">
        <title>Genome sequence resources for the wheat stripe rust pathogen (Puccinia striiformis f. sp. tritici) and the barley stripe rust pathogen (Puccinia striiformis f. sp. hordei).</title>
        <authorList>
            <person name="Xia C."/>
            <person name="Wang M."/>
            <person name="Yin C."/>
            <person name="Cornejo O.E."/>
            <person name="Hulbert S.H."/>
            <person name="Chen X."/>
        </authorList>
    </citation>
    <scope>NUCLEOTIDE SEQUENCE [LARGE SCALE GENOMIC DNA]</scope>
    <source>
        <strain evidence="2">93-210</strain>
    </source>
</reference>
<keyword evidence="2" id="KW-1185">Reference proteome</keyword>
<gene>
    <name evidence="1" type="ORF">MJO28_014462</name>
</gene>
<name>A0ACC0DTP5_9BASI</name>